<name>A0AA36F267_OCTVU</name>
<proteinExistence type="predicted"/>
<keyword evidence="2" id="KW-1185">Reference proteome</keyword>
<evidence type="ECO:0000313" key="2">
    <source>
        <dbReference type="Proteomes" id="UP001162480"/>
    </source>
</evidence>
<dbReference type="Proteomes" id="UP001162480">
    <property type="component" value="Chromosome 4"/>
</dbReference>
<gene>
    <name evidence="1" type="ORF">OCTVUL_1B030975</name>
</gene>
<dbReference type="AlphaFoldDB" id="A0AA36F267"/>
<protein>
    <submittedName>
        <fullName evidence="1">Uncharacterized protein</fullName>
    </submittedName>
</protein>
<evidence type="ECO:0000313" key="1">
    <source>
        <dbReference type="EMBL" id="CAI9721774.1"/>
    </source>
</evidence>
<accession>A0AA36F267</accession>
<sequence>MVSSISIQSLWSPVNYSHFTIKTITVAKGTRNTNIPTNIIAAIIDKFEIEHTTQLYKRRVIICVVPIHKGGWNFIKEIRLQR</sequence>
<dbReference type="EMBL" id="OX597817">
    <property type="protein sequence ID" value="CAI9721774.1"/>
    <property type="molecule type" value="Genomic_DNA"/>
</dbReference>
<reference evidence="1" key="1">
    <citation type="submission" date="2023-08" db="EMBL/GenBank/DDBJ databases">
        <authorList>
            <person name="Alioto T."/>
            <person name="Alioto T."/>
            <person name="Gomez Garrido J."/>
        </authorList>
    </citation>
    <scope>NUCLEOTIDE SEQUENCE</scope>
</reference>
<organism evidence="1 2">
    <name type="scientific">Octopus vulgaris</name>
    <name type="common">Common octopus</name>
    <dbReference type="NCBI Taxonomy" id="6645"/>
    <lineage>
        <taxon>Eukaryota</taxon>
        <taxon>Metazoa</taxon>
        <taxon>Spiralia</taxon>
        <taxon>Lophotrochozoa</taxon>
        <taxon>Mollusca</taxon>
        <taxon>Cephalopoda</taxon>
        <taxon>Coleoidea</taxon>
        <taxon>Octopodiformes</taxon>
        <taxon>Octopoda</taxon>
        <taxon>Incirrata</taxon>
        <taxon>Octopodidae</taxon>
        <taxon>Octopus</taxon>
    </lineage>
</organism>